<dbReference type="GO" id="GO:0043041">
    <property type="term" value="P:amino acid activation for nonribosomal peptide biosynthetic process"/>
    <property type="evidence" value="ECO:0007669"/>
    <property type="project" value="TreeGrafter"/>
</dbReference>
<dbReference type="PANTHER" id="PTHR45527">
    <property type="entry name" value="NONRIBOSOMAL PEPTIDE SYNTHETASE"/>
    <property type="match status" value="1"/>
</dbReference>
<dbReference type="Gene3D" id="3.20.20.30">
    <property type="entry name" value="Luciferase-like domain"/>
    <property type="match status" value="1"/>
</dbReference>
<dbReference type="Pfam" id="PF02911">
    <property type="entry name" value="Formyl_trans_C"/>
    <property type="match status" value="1"/>
</dbReference>
<dbReference type="Pfam" id="PF00296">
    <property type="entry name" value="Bac_luciferase"/>
    <property type="match status" value="1"/>
</dbReference>
<dbReference type="PROSITE" id="PS00455">
    <property type="entry name" value="AMP_BINDING"/>
    <property type="match status" value="1"/>
</dbReference>
<dbReference type="InterPro" id="IPR045851">
    <property type="entry name" value="AMP-bd_C_sf"/>
</dbReference>
<dbReference type="SUPFAM" id="SSF56801">
    <property type="entry name" value="Acetyl-CoA synthetase-like"/>
    <property type="match status" value="2"/>
</dbReference>
<evidence type="ECO:0000256" key="1">
    <source>
        <dbReference type="ARBA" id="ARBA00022450"/>
    </source>
</evidence>
<dbReference type="FunFam" id="3.30.300.30:FF:000010">
    <property type="entry name" value="Enterobactin synthetase component F"/>
    <property type="match status" value="1"/>
</dbReference>
<dbReference type="InterPro" id="IPR020845">
    <property type="entry name" value="AMP-binding_CS"/>
</dbReference>
<dbReference type="PROSITE" id="PS50075">
    <property type="entry name" value="CARRIER"/>
    <property type="match status" value="1"/>
</dbReference>
<feature type="region of interest" description="Disordered" evidence="3">
    <location>
        <begin position="1502"/>
        <end position="1554"/>
    </location>
</feature>
<reference evidence="5 6" key="1">
    <citation type="submission" date="2017-10" db="EMBL/GenBank/DDBJ databases">
        <title>Complete genome sequence of Paracoccus yeei TT13 isolated from human skin.</title>
        <authorList>
            <person name="Lee K."/>
            <person name="Lim J.Y."/>
            <person name="Hwang I."/>
        </authorList>
    </citation>
    <scope>NUCLEOTIDE SEQUENCE [LARGE SCALE GENOMIC DNA]</scope>
    <source>
        <strain evidence="5 6">TT13</strain>
    </source>
</reference>
<dbReference type="InterPro" id="IPR024011">
    <property type="entry name" value="Biosynth_lucif-like_mOase_dom"/>
</dbReference>
<dbReference type="Proteomes" id="UP000229314">
    <property type="component" value="Chromosome"/>
</dbReference>
<dbReference type="InterPro" id="IPR025110">
    <property type="entry name" value="AMP-bd_C"/>
</dbReference>
<dbReference type="SUPFAM" id="SSF47336">
    <property type="entry name" value="ACP-like"/>
    <property type="match status" value="1"/>
</dbReference>
<dbReference type="GO" id="GO:0005737">
    <property type="term" value="C:cytoplasm"/>
    <property type="evidence" value="ECO:0007669"/>
    <property type="project" value="TreeGrafter"/>
</dbReference>
<organism evidence="5 6">
    <name type="scientific">Paracoccus yeei</name>
    <dbReference type="NCBI Taxonomy" id="147645"/>
    <lineage>
        <taxon>Bacteria</taxon>
        <taxon>Pseudomonadati</taxon>
        <taxon>Pseudomonadota</taxon>
        <taxon>Alphaproteobacteria</taxon>
        <taxon>Rhodobacterales</taxon>
        <taxon>Paracoccaceae</taxon>
        <taxon>Paracoccus</taxon>
    </lineage>
</organism>
<keyword evidence="1" id="KW-0596">Phosphopantetheine</keyword>
<evidence type="ECO:0000259" key="4">
    <source>
        <dbReference type="PROSITE" id="PS50075"/>
    </source>
</evidence>
<dbReference type="Gene3D" id="2.30.38.10">
    <property type="entry name" value="Luciferase, Domain 3"/>
    <property type="match status" value="1"/>
</dbReference>
<dbReference type="GO" id="GO:0016705">
    <property type="term" value="F:oxidoreductase activity, acting on paired donors, with incorporation or reduction of molecular oxygen"/>
    <property type="evidence" value="ECO:0007669"/>
    <property type="project" value="InterPro"/>
</dbReference>
<dbReference type="Gene3D" id="3.30.300.30">
    <property type="match status" value="1"/>
</dbReference>
<dbReference type="RefSeq" id="WP_099648149.1">
    <property type="nucleotide sequence ID" value="NZ_CAJGAB010000018.1"/>
</dbReference>
<dbReference type="NCBIfam" id="TIGR04020">
    <property type="entry name" value="seco_metab_LLM"/>
    <property type="match status" value="1"/>
</dbReference>
<dbReference type="InterPro" id="IPR009081">
    <property type="entry name" value="PP-bd_ACP"/>
</dbReference>
<feature type="domain" description="Carrier" evidence="4">
    <location>
        <begin position="1422"/>
        <end position="1498"/>
    </location>
</feature>
<dbReference type="InterPro" id="IPR000873">
    <property type="entry name" value="AMP-dep_synth/lig_dom"/>
</dbReference>
<proteinExistence type="predicted"/>
<dbReference type="GO" id="GO:0044550">
    <property type="term" value="P:secondary metabolite biosynthetic process"/>
    <property type="evidence" value="ECO:0007669"/>
    <property type="project" value="TreeGrafter"/>
</dbReference>
<keyword evidence="2" id="KW-0597">Phosphoprotein</keyword>
<dbReference type="GeneID" id="78896600"/>
<dbReference type="Pfam" id="PF00550">
    <property type="entry name" value="PP-binding"/>
    <property type="match status" value="1"/>
</dbReference>
<dbReference type="InterPro" id="IPR036477">
    <property type="entry name" value="Formyl_transf_N_sf"/>
</dbReference>
<dbReference type="InterPro" id="IPR011034">
    <property type="entry name" value="Formyl_transferase-like_C_sf"/>
</dbReference>
<dbReference type="SUPFAM" id="SSF50486">
    <property type="entry name" value="FMT C-terminal domain-like"/>
    <property type="match status" value="1"/>
</dbReference>
<dbReference type="Gene3D" id="3.40.50.980">
    <property type="match status" value="3"/>
</dbReference>
<dbReference type="InterPro" id="IPR002376">
    <property type="entry name" value="Formyl_transf_N"/>
</dbReference>
<sequence length="1554" mass="165679">MTQFSAILVGNELLLRHAAETLLARGHSIAAVVTRNPELQAWARGAGLAVEDQDAPMPADAPAADWLFSVANLSILKPEMLARGRKGAINFHDGPLPRLAGLNAPVWAIIGQEPQHGVTWHMIEGGVDEGDILAQVLFDMRPDDTALTLNARCFARAAESFPEVVAQLEGEGPRRVPQDLSQRSYVGRDKRPEAGGVIDFSQPAGRICALVRGLDHGGYWNPLTEAKVRLADGRLLGVTASAGTEPATAATAAPGTVLAHHGEIATIATGDGAVRLIFRGDLPALGTVIPPLSPEDRAHLTALAEAAARHDGWWRRRLARMSPAVIQGEPSGRMERIALMPGASDQRVALAAALLGRLAAQPQFDLALLPARTPRDPLVAGWQPLAVEARSAMTLADLAAQLADRQAEAGKRGYFLADLIQRAPELRDAATPDLAINLRDLEPVAGAALTVALTEGGAALLHDPDRVSPAQAGRIARALDAGLALPGDTALRDISLLDAAELRDLLVTRNDTLVDVRLACIHELIAERASADPDAPGLIFEDRVLTRGQLDRAANVLAARLVQMGVGPDQPVGLFAKRSPELVIGALAIWKAGGAYVPLDPDYPADRIELYIQDSGARVVLVQDGLADRLPTHGAQVVTIPTDLPHGLVAAPATGVQPQNLAYLIYTSGSTGRPKGVMVEHRNVANFFAGMDAVIPHAEGDGWLAVTSLSFDISVLEIFWSLARGLRLVIAGEESRLAVSSAPAQPRRDVQGGMAFSLFYWGNDDGPGPKKYQLLLDGARFADQNGFVAVYTPERHFHAFGGPYPNPAVSGAAVAAVTKNISVRAGSCVLPLHHPARVAEEWAVIDNLTGGRAGLAIASGWQPDDFVLRPENAPPTNKAAMIQGIDQLRRLWRGEAVEFPRKDGTPFGVVTQPRPVQRDLPLWMTVAGNPDTWVEAGRLGMNVLTHLLGQSIDVVAQRIKDYHAALRSVGHDPANFTVTLMLHTCLAEDRETAREIAREPMKNYLRSAAALVKQYAWDFPAFRKPEGMTNPMAIDLGSLSEEELDGILEFAFLRYFEDSGLFGSLDDAIARVEHLKTIGVGEVACLIDYGIAPEQVVAGFPLLARLRAEVNPVEAELDPRDFSIAAQIRRWKVTHLQCTPSMARILVSDPVVADAMAGLKCMMVGGEALPPALLADLRKATGARILNMYGPTETTIWSTVADVTEAAEVTLGRPIANTQLYVLDPEGVPVAPGAQGELWIGGHGVTRGYWQRPDLTEAAFRPDPFVPADRGAPWGARIYRTGDLVRWRDDGGLDYIGRADHQIKLRGFRIELGEIEAALADQPGVREAVALVREDTPGDKRLVAYVTGDASLAEKALREALVAHLPAHMVPGRIIRLDRMPLTPNRKIDRKQLPVPGAAAATPAATAAAPAVEAAAASSAAASTEELASAVHALWSEVLGVPQIGARDNFFALGGHSLLAIQLHRTMRDRLALPRLGVTDIFRFPVMGDFIRHVATLAPANSASPVPASAPVGAPAAPAAAPAPAAAAETPSGQGGDDAMARRRALRAQLRGGR</sequence>
<dbReference type="InterPro" id="IPR005793">
    <property type="entry name" value="Formyl_trans_C"/>
</dbReference>
<feature type="compositionally biased region" description="Low complexity" evidence="3">
    <location>
        <begin position="1502"/>
        <end position="1528"/>
    </location>
</feature>
<evidence type="ECO:0000313" key="5">
    <source>
        <dbReference type="EMBL" id="ATQ54833.1"/>
    </source>
</evidence>
<dbReference type="EMBL" id="CP024422">
    <property type="protein sequence ID" value="ATQ54833.1"/>
    <property type="molecule type" value="Genomic_DNA"/>
</dbReference>
<dbReference type="Gene3D" id="3.40.50.12230">
    <property type="match status" value="1"/>
</dbReference>
<accession>A0A2D2BX54</accession>
<dbReference type="InterPro" id="IPR036661">
    <property type="entry name" value="Luciferase-like_sf"/>
</dbReference>
<dbReference type="InterPro" id="IPR036736">
    <property type="entry name" value="ACP-like_sf"/>
</dbReference>
<dbReference type="Gene3D" id="1.10.1200.10">
    <property type="entry name" value="ACP-like"/>
    <property type="match status" value="1"/>
</dbReference>
<evidence type="ECO:0000256" key="3">
    <source>
        <dbReference type="SAM" id="MobiDB-lite"/>
    </source>
</evidence>
<dbReference type="SUPFAM" id="SSF53328">
    <property type="entry name" value="Formyltransferase"/>
    <property type="match status" value="1"/>
</dbReference>
<dbReference type="Pfam" id="PF13193">
    <property type="entry name" value="AMP-binding_C"/>
    <property type="match status" value="1"/>
</dbReference>
<dbReference type="InterPro" id="IPR011251">
    <property type="entry name" value="Luciferase-like_dom"/>
</dbReference>
<name>A0A2D2BX54_9RHOB</name>
<evidence type="ECO:0000313" key="6">
    <source>
        <dbReference type="Proteomes" id="UP000229314"/>
    </source>
</evidence>
<gene>
    <name evidence="5" type="ORF">PYTT13_02805</name>
</gene>
<dbReference type="FunFam" id="3.40.50.980:FF:000001">
    <property type="entry name" value="Non-ribosomal peptide synthetase"/>
    <property type="match status" value="1"/>
</dbReference>
<dbReference type="CDD" id="cd05930">
    <property type="entry name" value="A_NRPS"/>
    <property type="match status" value="1"/>
</dbReference>
<dbReference type="Pfam" id="PF00551">
    <property type="entry name" value="Formyl_trans_N"/>
    <property type="match status" value="1"/>
</dbReference>
<dbReference type="GO" id="GO:0031177">
    <property type="term" value="F:phosphopantetheine binding"/>
    <property type="evidence" value="ECO:0007669"/>
    <property type="project" value="TreeGrafter"/>
</dbReference>
<dbReference type="PANTHER" id="PTHR45527:SF1">
    <property type="entry name" value="FATTY ACID SYNTHASE"/>
    <property type="match status" value="1"/>
</dbReference>
<dbReference type="Pfam" id="PF00501">
    <property type="entry name" value="AMP-binding"/>
    <property type="match status" value="2"/>
</dbReference>
<dbReference type="SUPFAM" id="SSF51679">
    <property type="entry name" value="Bacterial luciferase-like"/>
    <property type="match status" value="1"/>
</dbReference>
<protein>
    <submittedName>
        <fullName evidence="5">Peptide synthetase</fullName>
    </submittedName>
</protein>
<evidence type="ECO:0000256" key="2">
    <source>
        <dbReference type="ARBA" id="ARBA00022553"/>
    </source>
</evidence>